<dbReference type="EnsemblPlants" id="HORVU.MOREX.r3.3HG0286600.1">
    <property type="protein sequence ID" value="HORVU.MOREX.r3.3HG0286600.1.CDS1"/>
    <property type="gene ID" value="HORVU.MOREX.r3.3HG0286600"/>
</dbReference>
<proteinExistence type="predicted"/>
<dbReference type="Proteomes" id="UP000011116">
    <property type="component" value="Chromosome 3H"/>
</dbReference>
<keyword evidence="2" id="KW-1185">Reference proteome</keyword>
<name>A0A8I6X0F1_HORVV</name>
<reference evidence="1" key="2">
    <citation type="submission" date="2020-10" db="EMBL/GenBank/DDBJ databases">
        <authorList>
            <person name="Scholz U."/>
            <person name="Mascher M."/>
            <person name="Fiebig A."/>
        </authorList>
    </citation>
    <scope>NUCLEOTIDE SEQUENCE [LARGE SCALE GENOMIC DNA]</scope>
    <source>
        <strain evidence="1">cv. Morex</strain>
    </source>
</reference>
<organism evidence="1 2">
    <name type="scientific">Hordeum vulgare subsp. vulgare</name>
    <name type="common">Domesticated barley</name>
    <dbReference type="NCBI Taxonomy" id="112509"/>
    <lineage>
        <taxon>Eukaryota</taxon>
        <taxon>Viridiplantae</taxon>
        <taxon>Streptophyta</taxon>
        <taxon>Embryophyta</taxon>
        <taxon>Tracheophyta</taxon>
        <taxon>Spermatophyta</taxon>
        <taxon>Magnoliopsida</taxon>
        <taxon>Liliopsida</taxon>
        <taxon>Poales</taxon>
        <taxon>Poaceae</taxon>
        <taxon>BOP clade</taxon>
        <taxon>Pooideae</taxon>
        <taxon>Triticodae</taxon>
        <taxon>Triticeae</taxon>
        <taxon>Hordeinae</taxon>
        <taxon>Hordeum</taxon>
    </lineage>
</organism>
<evidence type="ECO:0000313" key="2">
    <source>
        <dbReference type="Proteomes" id="UP000011116"/>
    </source>
</evidence>
<protein>
    <submittedName>
        <fullName evidence="1">Uncharacterized protein</fullName>
    </submittedName>
</protein>
<accession>A0A8I6X0F1</accession>
<dbReference type="Gramene" id="HORVU.MOREX.r2.3HG0237890.1">
    <property type="protein sequence ID" value="HORVU.MOREX.r2.3HG0237890.1.CDS.1"/>
    <property type="gene ID" value="HORVU.MOREX.r2.3HG0237890"/>
</dbReference>
<reference evidence="2" key="1">
    <citation type="journal article" date="2012" name="Nature">
        <title>A physical, genetic and functional sequence assembly of the barley genome.</title>
        <authorList>
            <consortium name="The International Barley Genome Sequencing Consortium"/>
            <person name="Mayer K.F."/>
            <person name="Waugh R."/>
            <person name="Brown J.W."/>
            <person name="Schulman A."/>
            <person name="Langridge P."/>
            <person name="Platzer M."/>
            <person name="Fincher G.B."/>
            <person name="Muehlbauer G.J."/>
            <person name="Sato K."/>
            <person name="Close T.J."/>
            <person name="Wise R.P."/>
            <person name="Stein N."/>
        </authorList>
    </citation>
    <scope>NUCLEOTIDE SEQUENCE [LARGE SCALE GENOMIC DNA]</scope>
    <source>
        <strain evidence="2">cv. Morex</strain>
    </source>
</reference>
<dbReference type="AlphaFoldDB" id="A0A8I6X0F1"/>
<reference evidence="1" key="3">
    <citation type="submission" date="2022-01" db="UniProtKB">
        <authorList>
            <consortium name="EnsemblPlants"/>
        </authorList>
    </citation>
    <scope>IDENTIFICATION</scope>
    <source>
        <strain evidence="1">subsp. vulgare</strain>
    </source>
</reference>
<evidence type="ECO:0000313" key="1">
    <source>
        <dbReference type="EnsemblPlants" id="HORVU.MOREX.r3.3HG0286600.1.CDS1"/>
    </source>
</evidence>
<dbReference type="Gramene" id="HORVU.MOREX.r3.3HG0286600.1">
    <property type="protein sequence ID" value="HORVU.MOREX.r3.3HG0286600.1.CDS1"/>
    <property type="gene ID" value="HORVU.MOREX.r3.3HG0286600"/>
</dbReference>
<sequence>MNYNDPTFCSLPTVSERRYPDGVVVETMLGVWVISRWRGSRELAHAFLRAGFGDLSAGSPVMFHLEEMRPNASSPATTLLANFTNRFDAFYLLQEVFWCGCKFIAFTTYNIFTDVESIFPIVNAMHNLPYYIGENGMEEDYLRWR</sequence>